<dbReference type="PANTHER" id="PTHR43080">
    <property type="entry name" value="CBS DOMAIN-CONTAINING PROTEIN CBSX3, MITOCHONDRIAL"/>
    <property type="match status" value="1"/>
</dbReference>
<dbReference type="PROSITE" id="PS51371">
    <property type="entry name" value="CBS"/>
    <property type="match status" value="2"/>
</dbReference>
<dbReference type="SUPFAM" id="SSF54631">
    <property type="entry name" value="CBS-domain pair"/>
    <property type="match status" value="1"/>
</dbReference>
<evidence type="ECO:0000259" key="2">
    <source>
        <dbReference type="PROSITE" id="PS51371"/>
    </source>
</evidence>
<dbReference type="InterPro" id="IPR051257">
    <property type="entry name" value="Diverse_CBS-Domain"/>
</dbReference>
<accession>A0A382HCW9</accession>
<dbReference type="SMART" id="SM00116">
    <property type="entry name" value="CBS"/>
    <property type="match status" value="2"/>
</dbReference>
<sequence length="149" mass="16322">MVQKIIPDVISNQKLQTLDPDASVRAAASLMGSNRISAILVLKNDRLIGIVTERDMTAKVLANGLDPEATKISEVMTPNPDCLSPNDSPNSALQIMSERGYRHLPVLDGEEAVGMVSIRDLYAFVKKNLEEDVRQRDAFMFESGYGASN</sequence>
<dbReference type="AlphaFoldDB" id="A0A382HCW9"/>
<dbReference type="InterPro" id="IPR000644">
    <property type="entry name" value="CBS_dom"/>
</dbReference>
<dbReference type="PANTHER" id="PTHR43080:SF2">
    <property type="entry name" value="CBS DOMAIN-CONTAINING PROTEIN"/>
    <property type="match status" value="1"/>
</dbReference>
<gene>
    <name evidence="3" type="ORF">METZ01_LOCUS237863</name>
</gene>
<name>A0A382HCW9_9ZZZZ</name>
<dbReference type="InterPro" id="IPR046342">
    <property type="entry name" value="CBS_dom_sf"/>
</dbReference>
<proteinExistence type="predicted"/>
<protein>
    <recommendedName>
        <fullName evidence="2">CBS domain-containing protein</fullName>
    </recommendedName>
</protein>
<keyword evidence="1" id="KW-0129">CBS domain</keyword>
<reference evidence="3" key="1">
    <citation type="submission" date="2018-05" db="EMBL/GenBank/DDBJ databases">
        <authorList>
            <person name="Lanie J.A."/>
            <person name="Ng W.-L."/>
            <person name="Kazmierczak K.M."/>
            <person name="Andrzejewski T.M."/>
            <person name="Davidsen T.M."/>
            <person name="Wayne K.J."/>
            <person name="Tettelin H."/>
            <person name="Glass J.I."/>
            <person name="Rusch D."/>
            <person name="Podicherti R."/>
            <person name="Tsui H.-C.T."/>
            <person name="Winkler M.E."/>
        </authorList>
    </citation>
    <scope>NUCLEOTIDE SEQUENCE</scope>
</reference>
<dbReference type="Pfam" id="PF00571">
    <property type="entry name" value="CBS"/>
    <property type="match status" value="2"/>
</dbReference>
<dbReference type="Gene3D" id="3.10.580.10">
    <property type="entry name" value="CBS-domain"/>
    <property type="match status" value="1"/>
</dbReference>
<feature type="domain" description="CBS" evidence="2">
    <location>
        <begin position="76"/>
        <end position="131"/>
    </location>
</feature>
<organism evidence="3">
    <name type="scientific">marine metagenome</name>
    <dbReference type="NCBI Taxonomy" id="408172"/>
    <lineage>
        <taxon>unclassified sequences</taxon>
        <taxon>metagenomes</taxon>
        <taxon>ecological metagenomes</taxon>
    </lineage>
</organism>
<evidence type="ECO:0000313" key="3">
    <source>
        <dbReference type="EMBL" id="SVB85009.1"/>
    </source>
</evidence>
<evidence type="ECO:0000256" key="1">
    <source>
        <dbReference type="ARBA" id="ARBA00023122"/>
    </source>
</evidence>
<feature type="domain" description="CBS" evidence="2">
    <location>
        <begin position="10"/>
        <end position="68"/>
    </location>
</feature>
<dbReference type="EMBL" id="UINC01060469">
    <property type="protein sequence ID" value="SVB85009.1"/>
    <property type="molecule type" value="Genomic_DNA"/>
</dbReference>